<keyword evidence="8" id="KW-0873">Pyrrolidone carboxylic acid</keyword>
<keyword evidence="11" id="KW-1185">Reference proteome</keyword>
<reference evidence="10" key="3">
    <citation type="submission" date="2025-09" db="UniProtKB">
        <authorList>
            <consortium name="Ensembl"/>
        </authorList>
    </citation>
    <scope>IDENTIFICATION</scope>
</reference>
<dbReference type="GeneTree" id="ENSGT00760000119772"/>
<sequence length="99" mass="11244">MHRRMAVKTLALWILLVATLVPQHCCQHWSYGLSPGGKRELDSLPDTLGNVVEGFPHEDTQCSVLGYAEESPFARVYRMKGVFVSFGKWTQNVQKMMMT</sequence>
<evidence type="ECO:0000256" key="9">
    <source>
        <dbReference type="SAM" id="SignalP"/>
    </source>
</evidence>
<dbReference type="PROSITE" id="PS00473">
    <property type="entry name" value="GNRH"/>
    <property type="match status" value="1"/>
</dbReference>
<organism evidence="10 11">
    <name type="scientific">Lates calcarifer</name>
    <name type="common">Barramundi</name>
    <name type="synonym">Holocentrus calcarifer</name>
    <dbReference type="NCBI Taxonomy" id="8187"/>
    <lineage>
        <taxon>Eukaryota</taxon>
        <taxon>Metazoa</taxon>
        <taxon>Chordata</taxon>
        <taxon>Craniata</taxon>
        <taxon>Vertebrata</taxon>
        <taxon>Euteleostomi</taxon>
        <taxon>Actinopterygii</taxon>
        <taxon>Neopterygii</taxon>
        <taxon>Teleostei</taxon>
        <taxon>Neoteleostei</taxon>
        <taxon>Acanthomorphata</taxon>
        <taxon>Carangaria</taxon>
        <taxon>Carangaria incertae sedis</taxon>
        <taxon>Centropomidae</taxon>
        <taxon>Lates</taxon>
    </lineage>
</organism>
<evidence type="ECO:0000256" key="1">
    <source>
        <dbReference type="ARBA" id="ARBA00004613"/>
    </source>
</evidence>
<evidence type="ECO:0000313" key="10">
    <source>
        <dbReference type="Ensembl" id="ENSLCAP00010046221.1"/>
    </source>
</evidence>
<dbReference type="InterPro" id="IPR002012">
    <property type="entry name" value="GnRH"/>
</dbReference>
<reference evidence="10" key="2">
    <citation type="submission" date="2025-08" db="UniProtKB">
        <authorList>
            <consortium name="Ensembl"/>
        </authorList>
    </citation>
    <scope>IDENTIFICATION</scope>
</reference>
<accession>A0A4W6F868</accession>
<evidence type="ECO:0008006" key="12">
    <source>
        <dbReference type="Google" id="ProtNLM"/>
    </source>
</evidence>
<keyword evidence="6 9" id="KW-0732">Signal</keyword>
<feature type="chain" id="PRO_5021471580" description="Gonadoliberin" evidence="9">
    <location>
        <begin position="27"/>
        <end position="99"/>
    </location>
</feature>
<protein>
    <recommendedName>
        <fullName evidence="12">Gonadoliberin</fullName>
    </recommendedName>
</protein>
<evidence type="ECO:0000256" key="6">
    <source>
        <dbReference type="ARBA" id="ARBA00022729"/>
    </source>
</evidence>
<dbReference type="InParanoid" id="A0A4W6F868"/>
<dbReference type="Ensembl" id="ENSLCAT00010047335.1">
    <property type="protein sequence ID" value="ENSLCAP00010046221.1"/>
    <property type="gene ID" value="ENSLCAG00010021429.1"/>
</dbReference>
<dbReference type="GO" id="GO:0005183">
    <property type="term" value="F:gonadotropin hormone-releasing hormone activity"/>
    <property type="evidence" value="ECO:0007669"/>
    <property type="project" value="TreeGrafter"/>
</dbReference>
<evidence type="ECO:0000256" key="2">
    <source>
        <dbReference type="ARBA" id="ARBA00010968"/>
    </source>
</evidence>
<evidence type="ECO:0000256" key="4">
    <source>
        <dbReference type="ARBA" id="ARBA00022685"/>
    </source>
</evidence>
<evidence type="ECO:0000256" key="8">
    <source>
        <dbReference type="ARBA" id="ARBA00023283"/>
    </source>
</evidence>
<keyword evidence="3" id="KW-0964">Secreted</keyword>
<dbReference type="PANTHER" id="PTHR10522">
    <property type="entry name" value="GONADOLIBERIN"/>
    <property type="match status" value="1"/>
</dbReference>
<dbReference type="GO" id="GO:0031530">
    <property type="term" value="F:gonadotropin-releasing hormone receptor binding"/>
    <property type="evidence" value="ECO:0007669"/>
    <property type="project" value="TreeGrafter"/>
</dbReference>
<comment type="similarity">
    <text evidence="2">Belongs to the GnRH family.</text>
</comment>
<dbReference type="InterPro" id="IPR019792">
    <property type="entry name" value="Gonadoliberin"/>
</dbReference>
<feature type="signal peptide" evidence="9">
    <location>
        <begin position="1"/>
        <end position="26"/>
    </location>
</feature>
<name>A0A4W6F868_LATCA</name>
<dbReference type="AlphaFoldDB" id="A0A4W6F868"/>
<keyword evidence="5" id="KW-0372">Hormone</keyword>
<dbReference type="Proteomes" id="UP000314980">
    <property type="component" value="Unassembled WGS sequence"/>
</dbReference>
<keyword evidence="4" id="KW-0165">Cleavage on pair of basic residues</keyword>
<dbReference type="GO" id="GO:0005615">
    <property type="term" value="C:extracellular space"/>
    <property type="evidence" value="ECO:0007669"/>
    <property type="project" value="TreeGrafter"/>
</dbReference>
<dbReference type="STRING" id="8187.ENSLCAP00010046221"/>
<keyword evidence="7" id="KW-0027">Amidation</keyword>
<evidence type="ECO:0000313" key="11">
    <source>
        <dbReference type="Proteomes" id="UP000314980"/>
    </source>
</evidence>
<evidence type="ECO:0000256" key="5">
    <source>
        <dbReference type="ARBA" id="ARBA00022702"/>
    </source>
</evidence>
<dbReference type="PANTHER" id="PTHR10522:SF0">
    <property type="entry name" value="PROGONADOLIBERIN-1"/>
    <property type="match status" value="1"/>
</dbReference>
<reference evidence="11" key="1">
    <citation type="submission" date="2015-09" db="EMBL/GenBank/DDBJ databases">
        <authorList>
            <person name="Sai Rama Sridatta P."/>
        </authorList>
    </citation>
    <scope>NUCLEOTIDE SEQUENCE [LARGE SCALE GENOMIC DNA]</scope>
</reference>
<comment type="subcellular location">
    <subcellularLocation>
        <location evidence="1">Secreted</location>
    </subcellularLocation>
</comment>
<evidence type="ECO:0000256" key="7">
    <source>
        <dbReference type="ARBA" id="ARBA00022815"/>
    </source>
</evidence>
<proteinExistence type="inferred from homology"/>
<evidence type="ECO:0000256" key="3">
    <source>
        <dbReference type="ARBA" id="ARBA00022525"/>
    </source>
</evidence>